<feature type="compositionally biased region" description="Polar residues" evidence="1">
    <location>
        <begin position="442"/>
        <end position="466"/>
    </location>
</feature>
<name>A0A507B1Z1_9PEZI</name>
<keyword evidence="3" id="KW-1185">Reference proteome</keyword>
<evidence type="ECO:0008006" key="4">
    <source>
        <dbReference type="Google" id="ProtNLM"/>
    </source>
</evidence>
<evidence type="ECO:0000256" key="1">
    <source>
        <dbReference type="SAM" id="MobiDB-lite"/>
    </source>
</evidence>
<protein>
    <recommendedName>
        <fullName evidence="4">F-box domain-containing protein</fullName>
    </recommendedName>
</protein>
<dbReference type="AlphaFoldDB" id="A0A507B1Z1"/>
<dbReference type="Proteomes" id="UP000319257">
    <property type="component" value="Unassembled WGS sequence"/>
</dbReference>
<dbReference type="GeneID" id="41973040"/>
<feature type="region of interest" description="Disordered" evidence="1">
    <location>
        <begin position="17"/>
        <end position="49"/>
    </location>
</feature>
<feature type="compositionally biased region" description="Low complexity" evidence="1">
    <location>
        <begin position="416"/>
        <end position="436"/>
    </location>
</feature>
<evidence type="ECO:0000313" key="3">
    <source>
        <dbReference type="Proteomes" id="UP000319257"/>
    </source>
</evidence>
<evidence type="ECO:0000313" key="2">
    <source>
        <dbReference type="EMBL" id="TPX13893.1"/>
    </source>
</evidence>
<reference evidence="2 3" key="1">
    <citation type="submission" date="2019-06" db="EMBL/GenBank/DDBJ databases">
        <title>Draft genome sequence of the filamentous fungus Phialemoniopsis curvata isolated from diesel fuel.</title>
        <authorList>
            <person name="Varaljay V.A."/>
            <person name="Lyon W.J."/>
            <person name="Crouch A.L."/>
            <person name="Drake C.E."/>
            <person name="Hollomon J.M."/>
            <person name="Nadeau L.J."/>
            <person name="Nunn H.S."/>
            <person name="Stevenson B.S."/>
            <person name="Bojanowski C.L."/>
            <person name="Crookes-Goodson W.J."/>
        </authorList>
    </citation>
    <scope>NUCLEOTIDE SEQUENCE [LARGE SCALE GENOMIC DNA]</scope>
    <source>
        <strain evidence="2 3">D216</strain>
    </source>
</reference>
<dbReference type="EMBL" id="SKBQ01000030">
    <property type="protein sequence ID" value="TPX13893.1"/>
    <property type="molecule type" value="Genomic_DNA"/>
</dbReference>
<feature type="region of interest" description="Disordered" evidence="1">
    <location>
        <begin position="363"/>
        <end position="466"/>
    </location>
</feature>
<comment type="caution">
    <text evidence="2">The sequence shown here is derived from an EMBL/GenBank/DDBJ whole genome shotgun (WGS) entry which is preliminary data.</text>
</comment>
<feature type="compositionally biased region" description="Polar residues" evidence="1">
    <location>
        <begin position="394"/>
        <end position="407"/>
    </location>
</feature>
<gene>
    <name evidence="2" type="ORF">E0L32_005593</name>
</gene>
<accession>A0A507B1Z1</accession>
<dbReference type="OrthoDB" id="4167490at2759"/>
<dbReference type="InParanoid" id="A0A507B1Z1"/>
<feature type="compositionally biased region" description="Basic residues" evidence="1">
    <location>
        <begin position="21"/>
        <end position="30"/>
    </location>
</feature>
<dbReference type="RefSeq" id="XP_030995604.1">
    <property type="nucleotide sequence ID" value="XM_031140132.1"/>
</dbReference>
<feature type="compositionally biased region" description="Acidic residues" evidence="1">
    <location>
        <begin position="369"/>
        <end position="389"/>
    </location>
</feature>
<organism evidence="2 3">
    <name type="scientific">Thyridium curvatum</name>
    <dbReference type="NCBI Taxonomy" id="1093900"/>
    <lineage>
        <taxon>Eukaryota</taxon>
        <taxon>Fungi</taxon>
        <taxon>Dikarya</taxon>
        <taxon>Ascomycota</taxon>
        <taxon>Pezizomycotina</taxon>
        <taxon>Sordariomycetes</taxon>
        <taxon>Sordariomycetidae</taxon>
        <taxon>Thyridiales</taxon>
        <taxon>Thyridiaceae</taxon>
        <taxon>Thyridium</taxon>
    </lineage>
</organism>
<sequence length="466" mass="52915">MELTPLKVRCKRRLPGEPKHLPRQLKKRKVGRMEQSLSQHAAAQKQKRGSPLLDKLPTELLERIFVESGNVNLTRASHILGARLSSKAVFMRMIQRAFAPTWDEWFGCISLEVGEYTDAFGDADRFSGSPQEQSEILGFRWAKVPLLLEAQQRWLENQPRKVRQERRFQHLADFYKVPRRIIRRHQHVGTNHVDSVHECYRVDFEAHIHRLTVLTPADTYREGQNRLCLLDMHPRVRIPDCLLTGPYGEDEVHLLFWLVRGGTRIAAQQSWELTRQGFDHILMDVASLDHVAILIHMFGMLDVFLTRWPKSVFEQAVARVAELAQDESHERIAIFQYIRAYFKRVTDVRANIQLMYEPKPESEYYYTESESEDEDVGDDEADQDIDDAATDISPPSQVASETTQSADAASVAPSYTSIFSPAASTAATSSARTSISEGSLADPSSSKTVWASGAMSSGWFNEPSAS</sequence>
<proteinExistence type="predicted"/>
<dbReference type="STRING" id="1093900.A0A507B1Z1"/>